<dbReference type="InterPro" id="IPR013783">
    <property type="entry name" value="Ig-like_fold"/>
</dbReference>
<dbReference type="InterPro" id="IPR001258">
    <property type="entry name" value="NHL_repeat"/>
</dbReference>
<dbReference type="EMBL" id="AP027151">
    <property type="protein sequence ID" value="BDV44315.1"/>
    <property type="molecule type" value="Genomic_DNA"/>
</dbReference>
<name>A0ABM8ENY2_9BACT</name>
<organism evidence="3 4">
    <name type="scientific">Geotalea uraniireducens</name>
    <dbReference type="NCBI Taxonomy" id="351604"/>
    <lineage>
        <taxon>Bacteria</taxon>
        <taxon>Pseudomonadati</taxon>
        <taxon>Thermodesulfobacteriota</taxon>
        <taxon>Desulfuromonadia</taxon>
        <taxon>Geobacterales</taxon>
        <taxon>Geobacteraceae</taxon>
        <taxon>Geotalea</taxon>
    </lineage>
</organism>
<dbReference type="InterPro" id="IPR011042">
    <property type="entry name" value="6-blade_b-propeller_TolB-like"/>
</dbReference>
<protein>
    <recommendedName>
        <fullName evidence="5">NHL repeat containing protein</fullName>
    </recommendedName>
</protein>
<evidence type="ECO:0008006" key="5">
    <source>
        <dbReference type="Google" id="ProtNLM"/>
    </source>
</evidence>
<dbReference type="Gene3D" id="2.120.10.30">
    <property type="entry name" value="TolB, C-terminal domain"/>
    <property type="match status" value="1"/>
</dbReference>
<keyword evidence="4" id="KW-1185">Reference proteome</keyword>
<evidence type="ECO:0000313" key="4">
    <source>
        <dbReference type="Proteomes" id="UP001317705"/>
    </source>
</evidence>
<dbReference type="PANTHER" id="PTHR24104">
    <property type="entry name" value="E3 UBIQUITIN-PROTEIN LIGASE NHLRC1-RELATED"/>
    <property type="match status" value="1"/>
</dbReference>
<dbReference type="Proteomes" id="UP001317705">
    <property type="component" value="Chromosome"/>
</dbReference>
<evidence type="ECO:0000256" key="1">
    <source>
        <dbReference type="ARBA" id="ARBA00022737"/>
    </source>
</evidence>
<dbReference type="Pfam" id="PF17170">
    <property type="entry name" value="DUF5128"/>
    <property type="match status" value="1"/>
</dbReference>
<dbReference type="Gene3D" id="2.60.40.10">
    <property type="entry name" value="Immunoglobulins"/>
    <property type="match status" value="1"/>
</dbReference>
<accession>A0ABM8ENY2</accession>
<dbReference type="SUPFAM" id="SSF101898">
    <property type="entry name" value="NHL repeat"/>
    <property type="match status" value="1"/>
</dbReference>
<dbReference type="RefSeq" id="WP_282000420.1">
    <property type="nucleotide sequence ID" value="NZ_AP027151.1"/>
</dbReference>
<reference evidence="3 4" key="1">
    <citation type="submission" date="2022-12" db="EMBL/GenBank/DDBJ databases">
        <title>Polyphasic characterization of Geotalea uranireducens NIT-SL11 newly isolated from a complex of sewage sludge and microbially reduced graphene oxide.</title>
        <authorList>
            <person name="Xie L."/>
            <person name="Yoshida N."/>
            <person name="Meng L."/>
        </authorList>
    </citation>
    <scope>NUCLEOTIDE SEQUENCE [LARGE SCALE GENOMIC DNA]</scope>
    <source>
        <strain evidence="3 4">NIT-SL11</strain>
    </source>
</reference>
<feature type="repeat" description="NHL" evidence="2">
    <location>
        <begin position="161"/>
        <end position="205"/>
    </location>
</feature>
<dbReference type="PANTHER" id="PTHR24104:SF25">
    <property type="entry name" value="PROTEIN LIN-41"/>
    <property type="match status" value="1"/>
</dbReference>
<dbReference type="CDD" id="cd05819">
    <property type="entry name" value="NHL"/>
    <property type="match status" value="1"/>
</dbReference>
<sequence>MPTNLSRHAGAYAICLIATVISLGGSVHGATMPAVTILRPTTEKLATPLRTIFDAQGNCFVADPRAGGIVKFNAGGEVLGILKTKTPPAAIALTAGGNLLVSQGDRVAVLDRNGIEVGRLGSGAGQFKKASGIAVDAAGYIYVADSRDNTVKVFTATGQYVQAIGNAGSAAGQFSMPTGIAYERSANQIAVADTMNGRVQFFSAGTDYRYVKSIGSPLRSPLGIAFEYDQGGALQRLYVVDSFRNCIEVLDPAGSGTLLGEIGTGGYAAGQLVAPVDVTFDRLNRRLVVANGAGYLTIYGIDGGASPKPPAAPLDIDPVPLTVRTPSVTISGTRGANRAVGVTTDTTAVAAPVVYPSATTWRCTISNLAAGANSFTVTASSPSCQPARQSAYVNYAP</sequence>
<dbReference type="InterPro" id="IPR050952">
    <property type="entry name" value="TRIM-NHL_E3_ligases"/>
</dbReference>
<keyword evidence="1" id="KW-0677">Repeat</keyword>
<feature type="repeat" description="NHL" evidence="2">
    <location>
        <begin position="114"/>
        <end position="157"/>
    </location>
</feature>
<dbReference type="Gene3D" id="2.40.10.500">
    <property type="match status" value="1"/>
</dbReference>
<proteinExistence type="predicted"/>
<dbReference type="PROSITE" id="PS51125">
    <property type="entry name" value="NHL"/>
    <property type="match status" value="2"/>
</dbReference>
<gene>
    <name evidence="3" type="ORF">GURASL_32380</name>
</gene>
<evidence type="ECO:0000256" key="2">
    <source>
        <dbReference type="PROSITE-ProRule" id="PRU00504"/>
    </source>
</evidence>
<evidence type="ECO:0000313" key="3">
    <source>
        <dbReference type="EMBL" id="BDV44315.1"/>
    </source>
</evidence>